<dbReference type="AlphaFoldDB" id="A0A4Y7TR13"/>
<dbReference type="CDD" id="cd09917">
    <property type="entry name" value="F-box_SF"/>
    <property type="match status" value="1"/>
</dbReference>
<dbReference type="OrthoDB" id="2688364at2759"/>
<dbReference type="EMBL" id="QPFP01000005">
    <property type="protein sequence ID" value="TEB36627.1"/>
    <property type="molecule type" value="Genomic_DNA"/>
</dbReference>
<accession>A0A4Y7TR13</accession>
<dbReference type="InterPro" id="IPR036047">
    <property type="entry name" value="F-box-like_dom_sf"/>
</dbReference>
<feature type="domain" description="F-box" evidence="1">
    <location>
        <begin position="1"/>
        <end position="46"/>
    </location>
</feature>
<dbReference type="PROSITE" id="PS50181">
    <property type="entry name" value="FBOX"/>
    <property type="match status" value="1"/>
</dbReference>
<comment type="caution">
    <text evidence="2">The sequence shown here is derived from an EMBL/GenBank/DDBJ whole genome shotgun (WGS) entry which is preliminary data.</text>
</comment>
<dbReference type="Gene3D" id="1.20.1280.50">
    <property type="match status" value="1"/>
</dbReference>
<dbReference type="Pfam" id="PF00646">
    <property type="entry name" value="F-box"/>
    <property type="match status" value="1"/>
</dbReference>
<organism evidence="2 3">
    <name type="scientific">Coprinellus micaceus</name>
    <name type="common">Glistening ink-cap mushroom</name>
    <name type="synonym">Coprinus micaceus</name>
    <dbReference type="NCBI Taxonomy" id="71717"/>
    <lineage>
        <taxon>Eukaryota</taxon>
        <taxon>Fungi</taxon>
        <taxon>Dikarya</taxon>
        <taxon>Basidiomycota</taxon>
        <taxon>Agaricomycotina</taxon>
        <taxon>Agaricomycetes</taxon>
        <taxon>Agaricomycetidae</taxon>
        <taxon>Agaricales</taxon>
        <taxon>Agaricineae</taxon>
        <taxon>Psathyrellaceae</taxon>
        <taxon>Coprinellus</taxon>
    </lineage>
</organism>
<evidence type="ECO:0000313" key="2">
    <source>
        <dbReference type="EMBL" id="TEB36627.1"/>
    </source>
</evidence>
<dbReference type="InterPro" id="IPR001810">
    <property type="entry name" value="F-box_dom"/>
</dbReference>
<name>A0A4Y7TR13_COPMI</name>
<dbReference type="SUPFAM" id="SSF81383">
    <property type="entry name" value="F-box domain"/>
    <property type="match status" value="1"/>
</dbReference>
<evidence type="ECO:0000259" key="1">
    <source>
        <dbReference type="PROSITE" id="PS50181"/>
    </source>
</evidence>
<dbReference type="SMART" id="SM00256">
    <property type="entry name" value="FBOX"/>
    <property type="match status" value="1"/>
</dbReference>
<sequence length="454" mass="51545">MKSLSIELQLLVIAHLPPRDIVHLQQTCKALHALIEDFDDGIWQECLLRQCLQNGVFWPTYKDLRSASQLKNAATSILEALQQPLRFSQDEKLMAMNEVHLIPGGRFFLIIEDRRVVLWDLQPQSPAASVPDLVVAREYADKMRCASNIDVVNAMAIHILAEFQPSISNSGHTLKFVLLEIGLSDSANCAIRMERFLTIYVNWVTQPIANIDAYHGDRVAIFIKSDDDSELAVTVVWDFVQDTWCFWWVELDVVDIALMEDCVLYFHKSGVNTRDIPPLKAVAGGSVAISAYQDEDTHPSGLWPYKKPVELRNRLEMNPFAGPELFNPSRLADGRPIVYEVTEATAAEDTIHQRRYRLKQYHDGPKLQLVEWFHLTCADSNAFDVDPTERRICENRLVTLWTDFDTRPTAHYVSLSPLSTYTSRPARSSPAHKSTFPLIRLQTQTVDGDATSKP</sequence>
<keyword evidence="3" id="KW-1185">Reference proteome</keyword>
<dbReference type="Proteomes" id="UP000298030">
    <property type="component" value="Unassembled WGS sequence"/>
</dbReference>
<protein>
    <recommendedName>
        <fullName evidence="1">F-box domain-containing protein</fullName>
    </recommendedName>
</protein>
<proteinExistence type="predicted"/>
<evidence type="ECO:0000313" key="3">
    <source>
        <dbReference type="Proteomes" id="UP000298030"/>
    </source>
</evidence>
<gene>
    <name evidence="2" type="ORF">FA13DRAFT_1787008</name>
</gene>
<reference evidence="2 3" key="1">
    <citation type="journal article" date="2019" name="Nat. Ecol. Evol.">
        <title>Megaphylogeny resolves global patterns of mushroom evolution.</title>
        <authorList>
            <person name="Varga T."/>
            <person name="Krizsan K."/>
            <person name="Foldi C."/>
            <person name="Dima B."/>
            <person name="Sanchez-Garcia M."/>
            <person name="Sanchez-Ramirez S."/>
            <person name="Szollosi G.J."/>
            <person name="Szarkandi J.G."/>
            <person name="Papp V."/>
            <person name="Albert L."/>
            <person name="Andreopoulos W."/>
            <person name="Angelini C."/>
            <person name="Antonin V."/>
            <person name="Barry K.W."/>
            <person name="Bougher N.L."/>
            <person name="Buchanan P."/>
            <person name="Buyck B."/>
            <person name="Bense V."/>
            <person name="Catcheside P."/>
            <person name="Chovatia M."/>
            <person name="Cooper J."/>
            <person name="Damon W."/>
            <person name="Desjardin D."/>
            <person name="Finy P."/>
            <person name="Geml J."/>
            <person name="Haridas S."/>
            <person name="Hughes K."/>
            <person name="Justo A."/>
            <person name="Karasinski D."/>
            <person name="Kautmanova I."/>
            <person name="Kiss B."/>
            <person name="Kocsube S."/>
            <person name="Kotiranta H."/>
            <person name="LaButti K.M."/>
            <person name="Lechner B.E."/>
            <person name="Liimatainen K."/>
            <person name="Lipzen A."/>
            <person name="Lukacs Z."/>
            <person name="Mihaltcheva S."/>
            <person name="Morgado L.N."/>
            <person name="Niskanen T."/>
            <person name="Noordeloos M.E."/>
            <person name="Ohm R.A."/>
            <person name="Ortiz-Santana B."/>
            <person name="Ovrebo C."/>
            <person name="Racz N."/>
            <person name="Riley R."/>
            <person name="Savchenko A."/>
            <person name="Shiryaev A."/>
            <person name="Soop K."/>
            <person name="Spirin V."/>
            <person name="Szebenyi C."/>
            <person name="Tomsovsky M."/>
            <person name="Tulloss R.E."/>
            <person name="Uehling J."/>
            <person name="Grigoriev I.V."/>
            <person name="Vagvolgyi C."/>
            <person name="Papp T."/>
            <person name="Martin F.M."/>
            <person name="Miettinen O."/>
            <person name="Hibbett D.S."/>
            <person name="Nagy L.G."/>
        </authorList>
    </citation>
    <scope>NUCLEOTIDE SEQUENCE [LARGE SCALE GENOMIC DNA]</scope>
    <source>
        <strain evidence="2 3">FP101781</strain>
    </source>
</reference>